<name>A0AAW1F862_ZOAVI</name>
<accession>A0AAW1F862</accession>
<dbReference type="EMBL" id="JBCEZU010000089">
    <property type="protein sequence ID" value="KAK9531149.1"/>
    <property type="molecule type" value="Genomic_DNA"/>
</dbReference>
<dbReference type="AlphaFoldDB" id="A0AAW1F862"/>
<feature type="region of interest" description="Disordered" evidence="1">
    <location>
        <begin position="14"/>
        <end position="43"/>
    </location>
</feature>
<proteinExistence type="predicted"/>
<comment type="caution">
    <text evidence="2">The sequence shown here is derived from an EMBL/GenBank/DDBJ whole genome shotgun (WGS) entry which is preliminary data.</text>
</comment>
<keyword evidence="3" id="KW-1185">Reference proteome</keyword>
<reference evidence="2 3" key="1">
    <citation type="journal article" date="2024" name="Genome Biol. Evol.">
        <title>Chromosome-level genome assembly of the viviparous eelpout Zoarces viviparus.</title>
        <authorList>
            <person name="Fuhrmann N."/>
            <person name="Brasseur M.V."/>
            <person name="Bakowski C.E."/>
            <person name="Podsiadlowski L."/>
            <person name="Prost S."/>
            <person name="Krehenwinkel H."/>
            <person name="Mayer C."/>
        </authorList>
    </citation>
    <scope>NUCLEOTIDE SEQUENCE [LARGE SCALE GENOMIC DNA]</scope>
    <source>
        <strain evidence="2">NO-MEL_2022_Ind0_liver</strain>
    </source>
</reference>
<sequence length="93" mass="9741">MEVRQQVEEQVERLLGGQGSEVTGCDVGLEQRDSKPASEEERHLHRLCRHLQREGGGADGAGGEAGLLQTVVPACWEGGDGGESGGGSEEGEL</sequence>
<evidence type="ECO:0000256" key="1">
    <source>
        <dbReference type="SAM" id="MobiDB-lite"/>
    </source>
</evidence>
<feature type="region of interest" description="Disordered" evidence="1">
    <location>
        <begin position="74"/>
        <end position="93"/>
    </location>
</feature>
<evidence type="ECO:0000313" key="3">
    <source>
        <dbReference type="Proteomes" id="UP001488805"/>
    </source>
</evidence>
<protein>
    <submittedName>
        <fullName evidence="2">Uncharacterized protein</fullName>
    </submittedName>
</protein>
<feature type="compositionally biased region" description="Basic and acidic residues" evidence="1">
    <location>
        <begin position="29"/>
        <end position="43"/>
    </location>
</feature>
<evidence type="ECO:0000313" key="2">
    <source>
        <dbReference type="EMBL" id="KAK9531149.1"/>
    </source>
</evidence>
<organism evidence="2 3">
    <name type="scientific">Zoarces viviparus</name>
    <name type="common">Viviparous eelpout</name>
    <name type="synonym">Blennius viviparus</name>
    <dbReference type="NCBI Taxonomy" id="48416"/>
    <lineage>
        <taxon>Eukaryota</taxon>
        <taxon>Metazoa</taxon>
        <taxon>Chordata</taxon>
        <taxon>Craniata</taxon>
        <taxon>Vertebrata</taxon>
        <taxon>Euteleostomi</taxon>
        <taxon>Actinopterygii</taxon>
        <taxon>Neopterygii</taxon>
        <taxon>Teleostei</taxon>
        <taxon>Neoteleostei</taxon>
        <taxon>Acanthomorphata</taxon>
        <taxon>Eupercaria</taxon>
        <taxon>Perciformes</taxon>
        <taxon>Cottioidei</taxon>
        <taxon>Zoarcales</taxon>
        <taxon>Zoarcidae</taxon>
        <taxon>Zoarcinae</taxon>
        <taxon>Zoarces</taxon>
    </lineage>
</organism>
<gene>
    <name evidence="2" type="ORF">VZT92_010591</name>
</gene>
<dbReference type="Proteomes" id="UP001488805">
    <property type="component" value="Unassembled WGS sequence"/>
</dbReference>
<feature type="compositionally biased region" description="Gly residues" evidence="1">
    <location>
        <begin position="78"/>
        <end position="93"/>
    </location>
</feature>